<proteinExistence type="predicted"/>
<accession>A0A6J4M3B3</accession>
<dbReference type="InterPro" id="IPR002528">
    <property type="entry name" value="MATE_fam"/>
</dbReference>
<feature type="transmembrane region" description="Helical" evidence="2">
    <location>
        <begin position="165"/>
        <end position="185"/>
    </location>
</feature>
<keyword evidence="2" id="KW-0812">Transmembrane</keyword>
<feature type="transmembrane region" description="Helical" evidence="2">
    <location>
        <begin position="100"/>
        <end position="117"/>
    </location>
</feature>
<protein>
    <submittedName>
        <fullName evidence="3">Multidrug and toxin extrusion (MATE) family efflux pump YdhE/NorM, homolog</fullName>
    </submittedName>
</protein>
<dbReference type="Pfam" id="PF01554">
    <property type="entry name" value="MatE"/>
    <property type="match status" value="1"/>
</dbReference>
<feature type="non-terminal residue" evidence="3">
    <location>
        <position position="270"/>
    </location>
</feature>
<keyword evidence="2" id="KW-1133">Transmembrane helix</keyword>
<dbReference type="InterPro" id="IPR050222">
    <property type="entry name" value="MATE_MdtK"/>
</dbReference>
<keyword evidence="1" id="KW-0813">Transport</keyword>
<name>A0A6J4M3B3_9HYPH</name>
<organism evidence="3">
    <name type="scientific">uncultured Microvirga sp</name>
    <dbReference type="NCBI Taxonomy" id="412392"/>
    <lineage>
        <taxon>Bacteria</taxon>
        <taxon>Pseudomonadati</taxon>
        <taxon>Pseudomonadota</taxon>
        <taxon>Alphaproteobacteria</taxon>
        <taxon>Hyphomicrobiales</taxon>
        <taxon>Methylobacteriaceae</taxon>
        <taxon>Microvirga</taxon>
        <taxon>environmental samples</taxon>
    </lineage>
</organism>
<feature type="transmembrane region" description="Helical" evidence="2">
    <location>
        <begin position="137"/>
        <end position="158"/>
    </location>
</feature>
<feature type="transmembrane region" description="Helical" evidence="2">
    <location>
        <begin position="60"/>
        <end position="79"/>
    </location>
</feature>
<keyword evidence="2" id="KW-0472">Membrane</keyword>
<dbReference type="AlphaFoldDB" id="A0A6J4M3B3"/>
<feature type="transmembrane region" description="Helical" evidence="2">
    <location>
        <begin position="197"/>
        <end position="221"/>
    </location>
</feature>
<dbReference type="GO" id="GO:0015297">
    <property type="term" value="F:antiporter activity"/>
    <property type="evidence" value="ECO:0007669"/>
    <property type="project" value="InterPro"/>
</dbReference>
<evidence type="ECO:0000256" key="1">
    <source>
        <dbReference type="ARBA" id="ARBA00022448"/>
    </source>
</evidence>
<evidence type="ECO:0000256" key="2">
    <source>
        <dbReference type="SAM" id="Phobius"/>
    </source>
</evidence>
<gene>
    <name evidence="3" type="ORF">AVDCRST_MAG90-2146</name>
</gene>
<dbReference type="PANTHER" id="PTHR43298">
    <property type="entry name" value="MULTIDRUG RESISTANCE PROTEIN NORM-RELATED"/>
    <property type="match status" value="1"/>
</dbReference>
<evidence type="ECO:0000313" key="3">
    <source>
        <dbReference type="EMBL" id="CAA9345067.1"/>
    </source>
</evidence>
<sequence length="270" mass="29595">MIPKAHRSAWRAELRATLTLSLPLIVTNLAQTALLTADVILMGWFGPGAVAAGALATNLYFAFMIFGVGLVTATAPMIAQELGRRRHSVRDVRRTVRQGLWASVLIAVPIWIVLWNAEAVLLAMRQEPELAATAGSYVRALQWGLLPFLWSVVLRSFLSALERPLWALAIGVMAVPINVGLAWWLMFGGFGVPPLGLVGTGIATSLANLFLFAGLALVVVLDRRFRRFTLFGRLWRVDLPRLRKLLRIGLPIGATLLFEVSLFNGAAFLM</sequence>
<reference evidence="3" key="1">
    <citation type="submission" date="2020-02" db="EMBL/GenBank/DDBJ databases">
        <authorList>
            <person name="Meier V. D."/>
        </authorList>
    </citation>
    <scope>NUCLEOTIDE SEQUENCE</scope>
    <source>
        <strain evidence="3">AVDCRST_MAG90</strain>
    </source>
</reference>
<dbReference type="EMBL" id="CADCUC010000421">
    <property type="protein sequence ID" value="CAA9345067.1"/>
    <property type="molecule type" value="Genomic_DNA"/>
</dbReference>
<dbReference type="GO" id="GO:0005886">
    <property type="term" value="C:plasma membrane"/>
    <property type="evidence" value="ECO:0007669"/>
    <property type="project" value="TreeGrafter"/>
</dbReference>
<dbReference type="GO" id="GO:0042910">
    <property type="term" value="F:xenobiotic transmembrane transporter activity"/>
    <property type="evidence" value="ECO:0007669"/>
    <property type="project" value="InterPro"/>
</dbReference>
<feature type="transmembrane region" description="Helical" evidence="2">
    <location>
        <begin position="245"/>
        <end position="269"/>
    </location>
</feature>
<dbReference type="PANTHER" id="PTHR43298:SF2">
    <property type="entry name" value="FMN_FAD EXPORTER YEEO-RELATED"/>
    <property type="match status" value="1"/>
</dbReference>